<keyword evidence="3" id="KW-0227">DNA damage</keyword>
<dbReference type="InterPro" id="IPR009072">
    <property type="entry name" value="Histone-fold"/>
</dbReference>
<dbReference type="Pfam" id="PF15630">
    <property type="entry name" value="CENP-S"/>
    <property type="match status" value="1"/>
</dbReference>
<comment type="similarity">
    <text evidence="1">Belongs to the TAF9 family. CENP-S/MHF1 subfamily.</text>
</comment>
<dbReference type="PANTHER" id="PTHR22980">
    <property type="entry name" value="CORTISTATIN"/>
    <property type="match status" value="1"/>
</dbReference>
<protein>
    <recommendedName>
        <fullName evidence="2">Centromere protein S</fullName>
    </recommendedName>
</protein>
<dbReference type="SUPFAM" id="SSF47113">
    <property type="entry name" value="Histone-fold"/>
    <property type="match status" value="1"/>
</dbReference>
<evidence type="ECO:0000313" key="7">
    <source>
        <dbReference type="EMBL" id="CAH2096434.1"/>
    </source>
</evidence>
<dbReference type="GO" id="GO:0031297">
    <property type="term" value="P:replication fork processing"/>
    <property type="evidence" value="ECO:0007669"/>
    <property type="project" value="TreeGrafter"/>
</dbReference>
<evidence type="ECO:0000256" key="5">
    <source>
        <dbReference type="ARBA" id="ARBA00023204"/>
    </source>
</evidence>
<dbReference type="Proteomes" id="UP001153954">
    <property type="component" value="Unassembled WGS sequence"/>
</dbReference>
<comment type="caution">
    <text evidence="7">The sequence shown here is derived from an EMBL/GenBank/DDBJ whole genome shotgun (WGS) entry which is preliminary data.</text>
</comment>
<dbReference type="GO" id="GO:0046982">
    <property type="term" value="F:protein heterodimerization activity"/>
    <property type="evidence" value="ECO:0007669"/>
    <property type="project" value="InterPro"/>
</dbReference>
<dbReference type="GO" id="GO:0000712">
    <property type="term" value="P:resolution of meiotic recombination intermediates"/>
    <property type="evidence" value="ECO:0007669"/>
    <property type="project" value="TreeGrafter"/>
</dbReference>
<accession>A0AAU9UCC2</accession>
<sequence>MTLYENLSSKQKIRASLHRDVLSICKETSHYLGLDITGPAVAVIAELVLRKVSLYGLDLEAFAKHAKRLVINQEDVKLLARRNSSLKERLNGLCKNISSASKEKKRKTVQPLVTSETDRMDEDDEKKTIQQKITEELNAPSTSFKAPETMDHVEIVDLT</sequence>
<dbReference type="PANTHER" id="PTHR22980:SF0">
    <property type="entry name" value="CENTROMERE PROTEIN S"/>
    <property type="match status" value="1"/>
</dbReference>
<dbReference type="Gene3D" id="1.10.20.10">
    <property type="entry name" value="Histone, subunit A"/>
    <property type="match status" value="1"/>
</dbReference>
<dbReference type="GO" id="GO:0003682">
    <property type="term" value="F:chromatin binding"/>
    <property type="evidence" value="ECO:0007669"/>
    <property type="project" value="TreeGrafter"/>
</dbReference>
<evidence type="ECO:0000256" key="4">
    <source>
        <dbReference type="ARBA" id="ARBA00023125"/>
    </source>
</evidence>
<dbReference type="EMBL" id="CAKOGL010000016">
    <property type="protein sequence ID" value="CAH2096434.1"/>
    <property type="molecule type" value="Genomic_DNA"/>
</dbReference>
<evidence type="ECO:0000256" key="1">
    <source>
        <dbReference type="ARBA" id="ARBA00006612"/>
    </source>
</evidence>
<organism evidence="7 8">
    <name type="scientific">Euphydryas editha</name>
    <name type="common">Edith's checkerspot</name>
    <dbReference type="NCBI Taxonomy" id="104508"/>
    <lineage>
        <taxon>Eukaryota</taxon>
        <taxon>Metazoa</taxon>
        <taxon>Ecdysozoa</taxon>
        <taxon>Arthropoda</taxon>
        <taxon>Hexapoda</taxon>
        <taxon>Insecta</taxon>
        <taxon>Pterygota</taxon>
        <taxon>Neoptera</taxon>
        <taxon>Endopterygota</taxon>
        <taxon>Lepidoptera</taxon>
        <taxon>Glossata</taxon>
        <taxon>Ditrysia</taxon>
        <taxon>Papilionoidea</taxon>
        <taxon>Nymphalidae</taxon>
        <taxon>Nymphalinae</taxon>
        <taxon>Euphydryas</taxon>
    </lineage>
</organism>
<dbReference type="GO" id="GO:0003677">
    <property type="term" value="F:DNA binding"/>
    <property type="evidence" value="ECO:0007669"/>
    <property type="project" value="UniProtKB-KW"/>
</dbReference>
<dbReference type="CDD" id="cd22919">
    <property type="entry name" value="HFD_CENP-S"/>
    <property type="match status" value="1"/>
</dbReference>
<reference evidence="7" key="1">
    <citation type="submission" date="2022-03" db="EMBL/GenBank/DDBJ databases">
        <authorList>
            <person name="Tunstrom K."/>
        </authorList>
    </citation>
    <scope>NUCLEOTIDE SEQUENCE</scope>
</reference>
<evidence type="ECO:0000313" key="8">
    <source>
        <dbReference type="Proteomes" id="UP001153954"/>
    </source>
</evidence>
<evidence type="ECO:0000256" key="6">
    <source>
        <dbReference type="SAM" id="MobiDB-lite"/>
    </source>
</evidence>
<dbReference type="GO" id="GO:0006281">
    <property type="term" value="P:DNA repair"/>
    <property type="evidence" value="ECO:0007669"/>
    <property type="project" value="UniProtKB-KW"/>
</dbReference>
<evidence type="ECO:0000256" key="3">
    <source>
        <dbReference type="ARBA" id="ARBA00022763"/>
    </source>
</evidence>
<dbReference type="InterPro" id="IPR029003">
    <property type="entry name" value="CENP-S/Mhf1"/>
</dbReference>
<keyword evidence="8" id="KW-1185">Reference proteome</keyword>
<gene>
    <name evidence="7" type="ORF">EEDITHA_LOCUS11776</name>
</gene>
<keyword evidence="5" id="KW-0234">DNA repair</keyword>
<proteinExistence type="inferred from homology"/>
<dbReference type="AlphaFoldDB" id="A0AAU9UCC2"/>
<keyword evidence="4" id="KW-0238">DNA-binding</keyword>
<name>A0AAU9UCC2_EUPED</name>
<dbReference type="GO" id="GO:0071821">
    <property type="term" value="C:FANCM-MHF complex"/>
    <property type="evidence" value="ECO:0007669"/>
    <property type="project" value="InterPro"/>
</dbReference>
<evidence type="ECO:0000256" key="2">
    <source>
        <dbReference type="ARBA" id="ARBA00016400"/>
    </source>
</evidence>
<feature type="region of interest" description="Disordered" evidence="6">
    <location>
        <begin position="100"/>
        <end position="150"/>
    </location>
</feature>